<protein>
    <submittedName>
        <fullName evidence="11">UDP-N-acetylmuramoyl-L-alanine--D-glutamate ligase</fullName>
        <ecNumber evidence="11">6.3.2.9</ecNumber>
    </submittedName>
</protein>
<organism evidence="11 12">
    <name type="scientific">Amygdalobacter indicium</name>
    <dbReference type="NCBI Taxonomy" id="3029272"/>
    <lineage>
        <taxon>Bacteria</taxon>
        <taxon>Bacillati</taxon>
        <taxon>Bacillota</taxon>
        <taxon>Clostridia</taxon>
        <taxon>Eubacteriales</taxon>
        <taxon>Oscillospiraceae</taxon>
        <taxon>Amygdalobacter</taxon>
    </lineage>
</organism>
<keyword evidence="4 11" id="KW-0436">Ligase</keyword>
<evidence type="ECO:0000256" key="6">
    <source>
        <dbReference type="ARBA" id="ARBA00022840"/>
    </source>
</evidence>
<keyword evidence="3" id="KW-0963">Cytoplasm</keyword>
<name>A0ABY8C8Y1_9FIRM</name>
<evidence type="ECO:0000256" key="9">
    <source>
        <dbReference type="ARBA" id="ARBA00023316"/>
    </source>
</evidence>
<dbReference type="SUPFAM" id="SSF53244">
    <property type="entry name" value="MurD-like peptide ligases, peptide-binding domain"/>
    <property type="match status" value="1"/>
</dbReference>
<keyword evidence="6" id="KW-0067">ATP-binding</keyword>
<dbReference type="EMBL" id="CP118868">
    <property type="protein sequence ID" value="WEG35550.1"/>
    <property type="molecule type" value="Genomic_DNA"/>
</dbReference>
<reference evidence="11 12" key="1">
    <citation type="submission" date="2023-02" db="EMBL/GenBank/DDBJ databases">
        <title>Novel Oscillospiraceae bacterial genomes.</title>
        <authorList>
            <person name="Srinivasan S."/>
            <person name="Austin M.N."/>
            <person name="Fiedler T.L."/>
            <person name="Strenk S.M."/>
            <person name="Agnew K.J."/>
            <person name="Nagana Gowda G.A."/>
            <person name="Raftery D."/>
            <person name="Beamer M.A."/>
            <person name="Achilles S.L."/>
            <person name="Wiesenfeld H.C."/>
            <person name="Fredricks D.N."/>
            <person name="Hillier S.L."/>
        </authorList>
    </citation>
    <scope>NUCLEOTIDE SEQUENCE [LARGE SCALE GENOMIC DNA]</scope>
    <source>
        <strain evidence="11 12">CHIC02 1186E3-8</strain>
    </source>
</reference>
<accession>A0ABY8C8Y1</accession>
<dbReference type="RefSeq" id="WP_315571662.1">
    <property type="nucleotide sequence ID" value="NZ_CP118868.1"/>
</dbReference>
<evidence type="ECO:0000256" key="1">
    <source>
        <dbReference type="ARBA" id="ARBA00004496"/>
    </source>
</evidence>
<dbReference type="InterPro" id="IPR013221">
    <property type="entry name" value="Mur_ligase_cen"/>
</dbReference>
<keyword evidence="8" id="KW-0573">Peptidoglycan synthesis</keyword>
<sequence>MNNKETIVAALHSRFAGKKVLIWGLGREGKASFDFFAANFRQLELETLAVSDLNPEPCAECLEKAEAYGIAVSSYSAAAYPPDLSQFDLVLKSPGISCKNYVYEAKATAENSFSAPCLQIAPQTEITCQVDLFLQIYGQQTVAVTGTKGKSTTTSLLYHLLDCAEQKSALLGNIGIAAFSRIFDLGKDVAALELSCHQLEFTTHTAKVALLTNLYPEHLDHYHNLEEYYQSKINLIRQPAGRQWVILPAYEDNLLQRAVPVLQQEQYVFYLCRNQNDLANLQKYYDVLPRQELKKKAYIFTFSAEKNELTFSGISLENCSENAEQSNVAALEENSWSKCTLQFSAQLQILHMKLDSVLAVMATFAYYCEQKIAAGRSLVLPELWAEFQAEQKEHIISCLQEFTGLEHRLQYVGTYGSHPVYNDSICTIPLAAIKALTALPQCRTIILGGLDRGLDYTELYDFLKQHEYNVIGLPTTGHTLTAQLAVGASAAELKRYYQAKDMAEAVNLAYKITAPGKGILLSPAAASYNTYKNFEERGRCFVAEIKRQAPASGASGVSGAETK</sequence>
<feature type="domain" description="Mur ligase central" evidence="10">
    <location>
        <begin position="144"/>
        <end position="276"/>
    </location>
</feature>
<keyword evidence="12" id="KW-1185">Reference proteome</keyword>
<proteinExistence type="predicted"/>
<evidence type="ECO:0000256" key="2">
    <source>
        <dbReference type="ARBA" id="ARBA00004752"/>
    </source>
</evidence>
<evidence type="ECO:0000313" key="11">
    <source>
        <dbReference type="EMBL" id="WEG35550.1"/>
    </source>
</evidence>
<evidence type="ECO:0000256" key="4">
    <source>
        <dbReference type="ARBA" id="ARBA00022598"/>
    </source>
</evidence>
<evidence type="ECO:0000256" key="3">
    <source>
        <dbReference type="ARBA" id="ARBA00022490"/>
    </source>
</evidence>
<dbReference type="EC" id="6.3.2.9" evidence="11"/>
<dbReference type="Proteomes" id="UP001220478">
    <property type="component" value="Chromosome"/>
</dbReference>
<dbReference type="InterPro" id="IPR005762">
    <property type="entry name" value="MurD"/>
</dbReference>
<evidence type="ECO:0000313" key="12">
    <source>
        <dbReference type="Proteomes" id="UP001220478"/>
    </source>
</evidence>
<keyword evidence="5" id="KW-0547">Nucleotide-binding</keyword>
<evidence type="ECO:0000256" key="5">
    <source>
        <dbReference type="ARBA" id="ARBA00022741"/>
    </source>
</evidence>
<dbReference type="Gene3D" id="3.40.50.720">
    <property type="entry name" value="NAD(P)-binding Rossmann-like Domain"/>
    <property type="match status" value="1"/>
</dbReference>
<evidence type="ECO:0000256" key="8">
    <source>
        <dbReference type="ARBA" id="ARBA00022984"/>
    </source>
</evidence>
<dbReference type="Gene3D" id="3.90.190.20">
    <property type="entry name" value="Mur ligase, C-terminal domain"/>
    <property type="match status" value="1"/>
</dbReference>
<dbReference type="PANTHER" id="PTHR43692">
    <property type="entry name" value="UDP-N-ACETYLMURAMOYLALANINE--D-GLUTAMATE LIGASE"/>
    <property type="match status" value="1"/>
</dbReference>
<keyword evidence="9" id="KW-0961">Cell wall biogenesis/degradation</keyword>
<keyword evidence="7" id="KW-0133">Cell shape</keyword>
<dbReference type="Pfam" id="PF08245">
    <property type="entry name" value="Mur_ligase_M"/>
    <property type="match status" value="1"/>
</dbReference>
<gene>
    <name evidence="11" type="primary">murD</name>
    <name evidence="11" type="ORF">PYS61_06420</name>
</gene>
<dbReference type="NCBIfam" id="TIGR01087">
    <property type="entry name" value="murD"/>
    <property type="match status" value="1"/>
</dbReference>
<dbReference type="Gene3D" id="3.40.1190.10">
    <property type="entry name" value="Mur-like, catalytic domain"/>
    <property type="match status" value="1"/>
</dbReference>
<dbReference type="PANTHER" id="PTHR43692:SF1">
    <property type="entry name" value="UDP-N-ACETYLMURAMOYLALANINE--D-GLUTAMATE LIGASE"/>
    <property type="match status" value="1"/>
</dbReference>
<comment type="pathway">
    <text evidence="2">Cell wall biogenesis; peptidoglycan biosynthesis.</text>
</comment>
<comment type="subcellular location">
    <subcellularLocation>
        <location evidence="1">Cytoplasm</location>
    </subcellularLocation>
</comment>
<evidence type="ECO:0000259" key="10">
    <source>
        <dbReference type="Pfam" id="PF08245"/>
    </source>
</evidence>
<dbReference type="InterPro" id="IPR036615">
    <property type="entry name" value="Mur_ligase_C_dom_sf"/>
</dbReference>
<dbReference type="SUPFAM" id="SSF53623">
    <property type="entry name" value="MurD-like peptide ligases, catalytic domain"/>
    <property type="match status" value="1"/>
</dbReference>
<dbReference type="InterPro" id="IPR036565">
    <property type="entry name" value="Mur-like_cat_sf"/>
</dbReference>
<evidence type="ECO:0000256" key="7">
    <source>
        <dbReference type="ARBA" id="ARBA00022960"/>
    </source>
</evidence>
<dbReference type="GO" id="GO:0008764">
    <property type="term" value="F:UDP-N-acetylmuramoylalanine-D-glutamate ligase activity"/>
    <property type="evidence" value="ECO:0007669"/>
    <property type="project" value="UniProtKB-EC"/>
</dbReference>